<dbReference type="PANTHER" id="PTHR43431:SF1">
    <property type="entry name" value="OS08G0476300 PROTEIN"/>
    <property type="match status" value="1"/>
</dbReference>
<keyword evidence="2" id="KW-1185">Reference proteome</keyword>
<organism evidence="1 2">
    <name type="scientific">Rhodovibrio sodomensis</name>
    <dbReference type="NCBI Taxonomy" id="1088"/>
    <lineage>
        <taxon>Bacteria</taxon>
        <taxon>Pseudomonadati</taxon>
        <taxon>Pseudomonadota</taxon>
        <taxon>Alphaproteobacteria</taxon>
        <taxon>Rhodospirillales</taxon>
        <taxon>Rhodovibrionaceae</taxon>
        <taxon>Rhodovibrio</taxon>
    </lineage>
</organism>
<dbReference type="PANTHER" id="PTHR43431">
    <property type="entry name" value="OXIDOREDUCTASE, SHORT CHAIN DEHYDROGENASE/REDUCTASE FAMILY (AFU_ORTHOLOGUE AFUA_5G14000)"/>
    <property type="match status" value="1"/>
</dbReference>
<evidence type="ECO:0000313" key="1">
    <source>
        <dbReference type="EMBL" id="MBK1668983.1"/>
    </source>
</evidence>
<dbReference type="Proteomes" id="UP001296873">
    <property type="component" value="Unassembled WGS sequence"/>
</dbReference>
<dbReference type="EMBL" id="NRRL01000035">
    <property type="protein sequence ID" value="MBK1668983.1"/>
    <property type="molecule type" value="Genomic_DNA"/>
</dbReference>
<dbReference type="RefSeq" id="WP_200341309.1">
    <property type="nucleotide sequence ID" value="NZ_NRRL01000035.1"/>
</dbReference>
<sequence length="232" mass="24785">MTVAVVVGAGPGLGSALCRRFAEGGMTVVAARRSRGELEPLAREIGGRAYECDVADADSVTALFEAVDRNLGPPDLVVFNAGAFRPSRVLEIDPGEFERCWRVGCLGGLNVGQAALKRMVPAGRGTLILTGATAALRGGKGFANLAVPKFGLRALAQSMAREVGPQGVHVAHTIIDGQIQNEARGANYSEAERGEDALLKPEGIAETYWQLHQQPRSAWTHELDLRPWMEPF</sequence>
<proteinExistence type="predicted"/>
<comment type="caution">
    <text evidence="1">The sequence shown here is derived from an EMBL/GenBank/DDBJ whole genome shotgun (WGS) entry which is preliminary data.</text>
</comment>
<dbReference type="Pfam" id="PF00106">
    <property type="entry name" value="adh_short"/>
    <property type="match status" value="1"/>
</dbReference>
<name>A0ABS1DFG8_9PROT</name>
<dbReference type="PRINTS" id="PR00081">
    <property type="entry name" value="GDHRDH"/>
</dbReference>
<dbReference type="InterPro" id="IPR036291">
    <property type="entry name" value="NAD(P)-bd_dom_sf"/>
</dbReference>
<gene>
    <name evidence="1" type="ORF">CKO28_13175</name>
</gene>
<dbReference type="InterPro" id="IPR002347">
    <property type="entry name" value="SDR_fam"/>
</dbReference>
<protein>
    <submittedName>
        <fullName evidence="1">Short-chain dehydrogenase</fullName>
    </submittedName>
</protein>
<evidence type="ECO:0000313" key="2">
    <source>
        <dbReference type="Proteomes" id="UP001296873"/>
    </source>
</evidence>
<dbReference type="Gene3D" id="3.40.50.720">
    <property type="entry name" value="NAD(P)-binding Rossmann-like Domain"/>
    <property type="match status" value="1"/>
</dbReference>
<accession>A0ABS1DFG8</accession>
<reference evidence="1 2" key="1">
    <citation type="journal article" date="2020" name="Microorganisms">
        <title>Osmotic Adaptation and Compatible Solute Biosynthesis of Phototrophic Bacteria as Revealed from Genome Analyses.</title>
        <authorList>
            <person name="Imhoff J.F."/>
            <person name="Rahn T."/>
            <person name="Kunzel S."/>
            <person name="Keller A."/>
            <person name="Neulinger S.C."/>
        </authorList>
    </citation>
    <scope>NUCLEOTIDE SEQUENCE [LARGE SCALE GENOMIC DNA]</scope>
    <source>
        <strain evidence="1 2">DSM 9895</strain>
    </source>
</reference>
<dbReference type="SUPFAM" id="SSF51735">
    <property type="entry name" value="NAD(P)-binding Rossmann-fold domains"/>
    <property type="match status" value="1"/>
</dbReference>